<evidence type="ECO:0000313" key="6">
    <source>
        <dbReference type="EMBL" id="RIH91580.1"/>
    </source>
</evidence>
<comment type="cofactor">
    <cofactor evidence="3">
        <name>Zn(2+)</name>
        <dbReference type="ChEBI" id="CHEBI:29105"/>
    </cofactor>
    <text evidence="3">Binds 1 zinc ion per subunit.</text>
</comment>
<feature type="binding site" evidence="3">
    <location>
        <position position="69"/>
    </location>
    <ligand>
        <name>substrate</name>
    </ligand>
</feature>
<dbReference type="PROSITE" id="PS50305">
    <property type="entry name" value="SIRTUIN"/>
    <property type="match status" value="1"/>
</dbReference>
<feature type="binding site" evidence="3">
    <location>
        <position position="232"/>
    </location>
    <ligand>
        <name>NAD(+)</name>
        <dbReference type="ChEBI" id="CHEBI:57540"/>
    </ligand>
</feature>
<feature type="domain" description="Deacetylase sirtuin-type" evidence="5">
    <location>
        <begin position="1"/>
        <end position="241"/>
    </location>
</feature>
<keyword evidence="1" id="KW-0808">Transferase</keyword>
<reference evidence="6 7" key="1">
    <citation type="submission" date="2018-08" db="EMBL/GenBank/DDBJ databases">
        <title>Meiothermus granaticius genome AF-68 sequencing project.</title>
        <authorList>
            <person name="Da Costa M.S."/>
            <person name="Albuquerque L."/>
            <person name="Raposo P."/>
            <person name="Froufe H.J.C."/>
            <person name="Barroso C.S."/>
            <person name="Egas C."/>
        </authorList>
    </citation>
    <scope>NUCLEOTIDE SEQUENCE [LARGE SCALE GENOMIC DNA]</scope>
    <source>
        <strain evidence="6 7">AF-68</strain>
    </source>
</reference>
<comment type="function">
    <text evidence="3">NAD-dependent lysine deacetylase and desuccinylase that specifically removes acetyl and succinyl groups on target proteins. Modulates the activities of several proteins which are inactive in their acylated form.</text>
</comment>
<keyword evidence="6" id="KW-0378">Hydrolase</keyword>
<comment type="caution">
    <text evidence="6">The sequence shown here is derived from an EMBL/GenBank/DDBJ whole genome shotgun (WGS) entry which is preliminary data.</text>
</comment>
<dbReference type="Gene3D" id="3.40.50.1220">
    <property type="entry name" value="TPP-binding domain"/>
    <property type="match status" value="1"/>
</dbReference>
<dbReference type="InterPro" id="IPR029035">
    <property type="entry name" value="DHS-like_NAD/FAD-binding_dom"/>
</dbReference>
<feature type="binding site" evidence="3 4">
    <location>
        <position position="148"/>
    </location>
    <ligand>
        <name>Zn(2+)</name>
        <dbReference type="ChEBI" id="CHEBI:29105"/>
    </ligand>
</feature>
<evidence type="ECO:0000256" key="3">
    <source>
        <dbReference type="HAMAP-Rule" id="MF_01121"/>
    </source>
</evidence>
<proteinExistence type="inferred from homology"/>
<evidence type="ECO:0000259" key="5">
    <source>
        <dbReference type="PROSITE" id="PS50305"/>
    </source>
</evidence>
<dbReference type="EMBL" id="QWLB01000038">
    <property type="protein sequence ID" value="RIH91580.1"/>
    <property type="molecule type" value="Genomic_DNA"/>
</dbReference>
<gene>
    <name evidence="6" type="primary">sir2</name>
    <name evidence="3" type="synonym">cobB</name>
    <name evidence="6" type="ORF">Mgrana_02520</name>
</gene>
<name>A0A399F673_9DEIN</name>
<sequence length="241" mass="26193">MHAWKEARARLNQAQRIAVLTGAGVSKPSGIPTFRDAAGLWRGFNPEEYASPQAYARDPQKVWGWYAWRYQQVCQAQPNPAHLRLVELEHRVGEDFLLVTQNVDGLHARAGSQRLVELHGNLTQGRCEVCGHRFALPAPEAFTPPPQCPRCGARARPDVVWFGERLPPGAFETAEQAFRGCEVALILGTSGEVEPAAGLGRLAAYSGAYIVEINPEPTPLSSLASSSLRMGAVEGLEALMG</sequence>
<dbReference type="InterPro" id="IPR003000">
    <property type="entry name" value="Sirtuin"/>
</dbReference>
<keyword evidence="3" id="KW-0963">Cytoplasm</keyword>
<comment type="catalytic activity">
    <reaction evidence="3">
        <text>N(6)-succinyl-L-lysyl-[protein] + NAD(+) + H2O = 2''-O-succinyl-ADP-D-ribose + nicotinamide + L-lysyl-[protein]</text>
        <dbReference type="Rhea" id="RHEA:47668"/>
        <dbReference type="Rhea" id="RHEA-COMP:9752"/>
        <dbReference type="Rhea" id="RHEA-COMP:11877"/>
        <dbReference type="ChEBI" id="CHEBI:15377"/>
        <dbReference type="ChEBI" id="CHEBI:17154"/>
        <dbReference type="ChEBI" id="CHEBI:29969"/>
        <dbReference type="ChEBI" id="CHEBI:57540"/>
        <dbReference type="ChEBI" id="CHEBI:87830"/>
        <dbReference type="ChEBI" id="CHEBI:87832"/>
    </reaction>
</comment>
<dbReference type="EC" id="2.3.1.286" evidence="3"/>
<comment type="domain">
    <text evidence="3">2 residues (Tyr-66 and Arg-69) present in a large hydrophobic pocket are probably involved in substrate specificity. They are important for desuccinylation activity, but dispensable for deacetylation activity.</text>
</comment>
<dbReference type="InterPro" id="IPR026590">
    <property type="entry name" value="Ssirtuin_cat_dom"/>
</dbReference>
<feature type="binding site" evidence="3">
    <location>
        <begin position="214"/>
        <end position="216"/>
    </location>
    <ligand>
        <name>NAD(+)</name>
        <dbReference type="ChEBI" id="CHEBI:57540"/>
    </ligand>
</feature>
<keyword evidence="2 3" id="KW-0520">NAD</keyword>
<protein>
    <recommendedName>
        <fullName evidence="3">NAD-dependent protein deacylase</fullName>
        <ecNumber evidence="3">2.3.1.286</ecNumber>
    </recommendedName>
    <alternativeName>
        <fullName evidence="3">Regulatory protein SIR2 homolog</fullName>
    </alternativeName>
</protein>
<dbReference type="GO" id="GO:0005737">
    <property type="term" value="C:cytoplasm"/>
    <property type="evidence" value="ECO:0007669"/>
    <property type="project" value="UniProtKB-SubCell"/>
</dbReference>
<dbReference type="RefSeq" id="WP_119357973.1">
    <property type="nucleotide sequence ID" value="NZ_BJXM01000001.1"/>
</dbReference>
<dbReference type="SUPFAM" id="SSF52467">
    <property type="entry name" value="DHS-like NAD/FAD-binding domain"/>
    <property type="match status" value="1"/>
</dbReference>
<dbReference type="GO" id="GO:0036054">
    <property type="term" value="F:protein-malonyllysine demalonylase activity"/>
    <property type="evidence" value="ECO:0007669"/>
    <property type="project" value="InterPro"/>
</dbReference>
<dbReference type="PANTHER" id="PTHR11085:SF4">
    <property type="entry name" value="NAD-DEPENDENT PROTEIN DEACYLASE"/>
    <property type="match status" value="1"/>
</dbReference>
<evidence type="ECO:0000256" key="4">
    <source>
        <dbReference type="PROSITE-ProRule" id="PRU00236"/>
    </source>
</evidence>
<feature type="binding site" evidence="3 4">
    <location>
        <position position="151"/>
    </location>
    <ligand>
        <name>Zn(2+)</name>
        <dbReference type="ChEBI" id="CHEBI:29105"/>
    </ligand>
</feature>
<dbReference type="InterPro" id="IPR027546">
    <property type="entry name" value="Sirtuin_class_III"/>
</dbReference>
<comment type="catalytic activity">
    <reaction evidence="3">
        <text>N(6)-acetyl-L-lysyl-[protein] + NAD(+) + H2O = 2''-O-acetyl-ADP-D-ribose + nicotinamide + L-lysyl-[protein]</text>
        <dbReference type="Rhea" id="RHEA:43636"/>
        <dbReference type="Rhea" id="RHEA-COMP:9752"/>
        <dbReference type="Rhea" id="RHEA-COMP:10731"/>
        <dbReference type="ChEBI" id="CHEBI:15377"/>
        <dbReference type="ChEBI" id="CHEBI:17154"/>
        <dbReference type="ChEBI" id="CHEBI:29969"/>
        <dbReference type="ChEBI" id="CHEBI:57540"/>
        <dbReference type="ChEBI" id="CHEBI:61930"/>
        <dbReference type="ChEBI" id="CHEBI:83767"/>
        <dbReference type="EC" id="2.3.1.286"/>
    </reaction>
</comment>
<dbReference type="OrthoDB" id="9800582at2"/>
<keyword evidence="7" id="KW-1185">Reference proteome</keyword>
<evidence type="ECO:0000256" key="2">
    <source>
        <dbReference type="ARBA" id="ARBA00023027"/>
    </source>
</evidence>
<feature type="binding site" evidence="3">
    <location>
        <begin position="188"/>
        <end position="190"/>
    </location>
    <ligand>
        <name>NAD(+)</name>
        <dbReference type="ChEBI" id="CHEBI:57540"/>
    </ligand>
</feature>
<feature type="binding site" evidence="3">
    <location>
        <begin position="101"/>
        <end position="104"/>
    </location>
    <ligand>
        <name>NAD(+)</name>
        <dbReference type="ChEBI" id="CHEBI:57540"/>
    </ligand>
</feature>
<keyword evidence="3 4" id="KW-0479">Metal-binding</keyword>
<organism evidence="6 7">
    <name type="scientific">Meiothermus granaticius NBRC 107808</name>
    <dbReference type="NCBI Taxonomy" id="1227551"/>
    <lineage>
        <taxon>Bacteria</taxon>
        <taxon>Thermotogati</taxon>
        <taxon>Deinococcota</taxon>
        <taxon>Deinococci</taxon>
        <taxon>Thermales</taxon>
        <taxon>Thermaceae</taxon>
        <taxon>Meiothermus</taxon>
    </lineage>
</organism>
<feature type="binding site" evidence="3 4">
    <location>
        <position position="127"/>
    </location>
    <ligand>
        <name>Zn(2+)</name>
        <dbReference type="ChEBI" id="CHEBI:29105"/>
    </ligand>
</feature>
<comment type="subcellular location">
    <subcellularLocation>
        <location evidence="3">Cytoplasm</location>
    </subcellularLocation>
</comment>
<dbReference type="GO" id="GO:0008270">
    <property type="term" value="F:zinc ion binding"/>
    <property type="evidence" value="ECO:0007669"/>
    <property type="project" value="UniProtKB-UniRule"/>
</dbReference>
<dbReference type="CDD" id="cd01412">
    <property type="entry name" value="SIRT5_Af1_CobB"/>
    <property type="match status" value="1"/>
</dbReference>
<dbReference type="AlphaFoldDB" id="A0A399F673"/>
<dbReference type="GO" id="GO:0070403">
    <property type="term" value="F:NAD+ binding"/>
    <property type="evidence" value="ECO:0007669"/>
    <property type="project" value="UniProtKB-UniRule"/>
</dbReference>
<dbReference type="Pfam" id="PF02146">
    <property type="entry name" value="SIR2"/>
    <property type="match status" value="1"/>
</dbReference>
<dbReference type="PANTHER" id="PTHR11085">
    <property type="entry name" value="NAD-DEPENDENT PROTEIN DEACYLASE SIRTUIN-5, MITOCHONDRIAL-RELATED"/>
    <property type="match status" value="1"/>
</dbReference>
<evidence type="ECO:0000256" key="1">
    <source>
        <dbReference type="ARBA" id="ARBA00022679"/>
    </source>
</evidence>
<dbReference type="GO" id="GO:0017136">
    <property type="term" value="F:histone deacetylase activity, NAD-dependent"/>
    <property type="evidence" value="ECO:0007669"/>
    <property type="project" value="TreeGrafter"/>
</dbReference>
<feature type="binding site" evidence="3 4">
    <location>
        <position position="130"/>
    </location>
    <ligand>
        <name>Zn(2+)</name>
        <dbReference type="ChEBI" id="CHEBI:29105"/>
    </ligand>
</feature>
<dbReference type="HAMAP" id="MF_01121">
    <property type="entry name" value="Sirtuin_ClassIII"/>
    <property type="match status" value="1"/>
</dbReference>
<feature type="active site" description="Proton acceptor" evidence="3 4">
    <location>
        <position position="119"/>
    </location>
</feature>
<accession>A0A399F673</accession>
<evidence type="ECO:0000313" key="7">
    <source>
        <dbReference type="Proteomes" id="UP000266178"/>
    </source>
</evidence>
<dbReference type="Gene3D" id="3.30.1600.10">
    <property type="entry name" value="SIR2/SIRT2 'Small Domain"/>
    <property type="match status" value="1"/>
</dbReference>
<feature type="binding site" evidence="3">
    <location>
        <position position="66"/>
    </location>
    <ligand>
        <name>substrate</name>
    </ligand>
</feature>
<keyword evidence="3 4" id="KW-0862">Zinc</keyword>
<dbReference type="GO" id="GO:0036055">
    <property type="term" value="F:protein-succinyllysine desuccinylase activity"/>
    <property type="evidence" value="ECO:0007669"/>
    <property type="project" value="UniProtKB-UniRule"/>
</dbReference>
<dbReference type="InterPro" id="IPR050134">
    <property type="entry name" value="NAD-dep_sirtuin_deacylases"/>
</dbReference>
<dbReference type="InterPro" id="IPR026591">
    <property type="entry name" value="Sirtuin_cat_small_dom_sf"/>
</dbReference>
<feature type="binding site" evidence="3">
    <location>
        <begin position="22"/>
        <end position="41"/>
    </location>
    <ligand>
        <name>NAD(+)</name>
        <dbReference type="ChEBI" id="CHEBI:57540"/>
    </ligand>
</feature>
<dbReference type="Proteomes" id="UP000266178">
    <property type="component" value="Unassembled WGS sequence"/>
</dbReference>
<comment type="similarity">
    <text evidence="3">Belongs to the sirtuin family. Class III subfamily.</text>
</comment>
<dbReference type="NCBIfam" id="NF001753">
    <property type="entry name" value="PRK00481.1-3"/>
    <property type="match status" value="1"/>
</dbReference>